<evidence type="ECO:0000313" key="6">
    <source>
        <dbReference type="EMBL" id="GFH62942.1"/>
    </source>
</evidence>
<dbReference type="Pfam" id="PF01155">
    <property type="entry name" value="HypA"/>
    <property type="match status" value="1"/>
</dbReference>
<dbReference type="PROSITE" id="PS01249">
    <property type="entry name" value="HYPA"/>
    <property type="match status" value="1"/>
</dbReference>
<dbReference type="EMBL" id="BLLL01000007">
    <property type="protein sequence ID" value="GFH62942.1"/>
    <property type="molecule type" value="Genomic_DNA"/>
</dbReference>
<reference evidence="6 7" key="1">
    <citation type="journal article" date="2020" name="ISME J.">
        <title>Parallel Reductive Genome Evolution in Desulfovibrio Ectosymbionts Independently Acquired by Trichonympha Protists in the Termite Gut.</title>
        <authorList>
            <person name="Takeuchi M."/>
            <person name="Kuwahara H."/>
            <person name="Murakami T."/>
            <person name="Takahashi K."/>
            <person name="Kajitani R."/>
            <person name="Toyoda A."/>
            <person name="Itoh T."/>
            <person name="Ohkuma M."/>
            <person name="Hongoh Y."/>
        </authorList>
    </citation>
    <scope>NUCLEOTIDE SEQUENCE [LARGE SCALE GENOMIC DNA]</scope>
    <source>
        <strain evidence="6">ZnDsv-02</strain>
    </source>
</reference>
<feature type="binding site" evidence="5">
    <location>
        <position position="2"/>
    </location>
    <ligand>
        <name>Ni(2+)</name>
        <dbReference type="ChEBI" id="CHEBI:49786"/>
    </ligand>
</feature>
<dbReference type="Gene3D" id="3.30.2320.80">
    <property type="match status" value="1"/>
</dbReference>
<keyword evidence="2 5" id="KW-0533">Nickel</keyword>
<dbReference type="AlphaFoldDB" id="A0A6L2R658"/>
<name>A0A6L2R658_9BACT</name>
<dbReference type="PIRSF" id="PIRSF004761">
    <property type="entry name" value="Hydrgn_mat_HypA"/>
    <property type="match status" value="1"/>
</dbReference>
<dbReference type="GO" id="GO:0008270">
    <property type="term" value="F:zinc ion binding"/>
    <property type="evidence" value="ECO:0007669"/>
    <property type="project" value="UniProtKB-UniRule"/>
</dbReference>
<evidence type="ECO:0000313" key="7">
    <source>
        <dbReference type="Proteomes" id="UP000505077"/>
    </source>
</evidence>
<keyword evidence="3 5" id="KW-0479">Metal-binding</keyword>
<dbReference type="PANTHER" id="PTHR34535:SF3">
    <property type="entry name" value="HYDROGENASE MATURATION FACTOR HYPA"/>
    <property type="match status" value="1"/>
</dbReference>
<dbReference type="HAMAP" id="MF_00213">
    <property type="entry name" value="HypA_HybF"/>
    <property type="match status" value="1"/>
</dbReference>
<feature type="binding site" evidence="5">
    <location>
        <position position="99"/>
    </location>
    <ligand>
        <name>Zn(2+)</name>
        <dbReference type="ChEBI" id="CHEBI:29105"/>
    </ligand>
</feature>
<evidence type="ECO:0000256" key="1">
    <source>
        <dbReference type="ARBA" id="ARBA00010748"/>
    </source>
</evidence>
<evidence type="ECO:0000256" key="2">
    <source>
        <dbReference type="ARBA" id="ARBA00022596"/>
    </source>
</evidence>
<organism evidence="6 7">
    <name type="scientific">Candidatus Desulfovibrio kirbyi</name>
    <dbReference type="NCBI Taxonomy" id="2696086"/>
    <lineage>
        <taxon>Bacteria</taxon>
        <taxon>Pseudomonadati</taxon>
        <taxon>Thermodesulfobacteriota</taxon>
        <taxon>Desulfovibrionia</taxon>
        <taxon>Desulfovibrionales</taxon>
        <taxon>Desulfovibrionaceae</taxon>
        <taxon>Desulfovibrio</taxon>
    </lineage>
</organism>
<feature type="binding site" evidence="5">
    <location>
        <position position="83"/>
    </location>
    <ligand>
        <name>Zn(2+)</name>
        <dbReference type="ChEBI" id="CHEBI:29105"/>
    </ligand>
</feature>
<dbReference type="GO" id="GO:0016151">
    <property type="term" value="F:nickel cation binding"/>
    <property type="evidence" value="ECO:0007669"/>
    <property type="project" value="UniProtKB-UniRule"/>
</dbReference>
<feature type="binding site" evidence="5">
    <location>
        <position position="96"/>
    </location>
    <ligand>
        <name>Zn(2+)</name>
        <dbReference type="ChEBI" id="CHEBI:29105"/>
    </ligand>
</feature>
<accession>A0A6L2R658</accession>
<comment type="caution">
    <text evidence="6">The sequence shown here is derived from an EMBL/GenBank/DDBJ whole genome shotgun (WGS) entry which is preliminary data.</text>
</comment>
<evidence type="ECO:0000256" key="3">
    <source>
        <dbReference type="ARBA" id="ARBA00022723"/>
    </source>
</evidence>
<proteinExistence type="inferred from homology"/>
<dbReference type="PANTHER" id="PTHR34535">
    <property type="entry name" value="HYDROGENASE MATURATION FACTOR HYPA"/>
    <property type="match status" value="1"/>
</dbReference>
<dbReference type="InterPro" id="IPR020538">
    <property type="entry name" value="Hydgase_Ni_incorp_HypA/HybF_CS"/>
</dbReference>
<feature type="binding site" evidence="5">
    <location>
        <position position="80"/>
    </location>
    <ligand>
        <name>Zn(2+)</name>
        <dbReference type="ChEBI" id="CHEBI:29105"/>
    </ligand>
</feature>
<keyword evidence="4 5" id="KW-0862">Zinc</keyword>
<protein>
    <recommendedName>
        <fullName evidence="5">Hydrogenase maturation factor HypA</fullName>
    </recommendedName>
</protein>
<sequence>MHEASLVQELLRIALGAVDTHNADNPANRAVRIQEIVCDIGLIASVEPQTLTGCFELFAEGTLAEGATLTLNTVPLDCECTACGHTFSLTQRSFVCRRCGAGELHFSGGHGLSLTSLRVEEEKDHARTHSGRTQ</sequence>
<dbReference type="InterPro" id="IPR000688">
    <property type="entry name" value="HypA/HybF"/>
</dbReference>
<evidence type="ECO:0000256" key="4">
    <source>
        <dbReference type="ARBA" id="ARBA00022833"/>
    </source>
</evidence>
<comment type="similarity">
    <text evidence="1 5">Belongs to the HypA/HybF family.</text>
</comment>
<comment type="function">
    <text evidence="5">Involved in the maturation of [NiFe] hydrogenases. Required for nickel insertion into the metal center of the hydrogenase.</text>
</comment>
<dbReference type="Proteomes" id="UP000505077">
    <property type="component" value="Unassembled WGS sequence"/>
</dbReference>
<gene>
    <name evidence="6" type="primary">hypA1</name>
    <name evidence="5" type="synonym">hypA</name>
    <name evidence="6" type="ORF">ZNDK_0713</name>
</gene>
<evidence type="ECO:0000256" key="5">
    <source>
        <dbReference type="HAMAP-Rule" id="MF_00213"/>
    </source>
</evidence>
<dbReference type="GO" id="GO:0051604">
    <property type="term" value="P:protein maturation"/>
    <property type="evidence" value="ECO:0007669"/>
    <property type="project" value="InterPro"/>
</dbReference>